<organism evidence="1 2">
    <name type="scientific">Caerostris extrusa</name>
    <name type="common">Bark spider</name>
    <name type="synonym">Caerostris bankana</name>
    <dbReference type="NCBI Taxonomy" id="172846"/>
    <lineage>
        <taxon>Eukaryota</taxon>
        <taxon>Metazoa</taxon>
        <taxon>Ecdysozoa</taxon>
        <taxon>Arthropoda</taxon>
        <taxon>Chelicerata</taxon>
        <taxon>Arachnida</taxon>
        <taxon>Araneae</taxon>
        <taxon>Araneomorphae</taxon>
        <taxon>Entelegynae</taxon>
        <taxon>Araneoidea</taxon>
        <taxon>Araneidae</taxon>
        <taxon>Caerostris</taxon>
    </lineage>
</organism>
<dbReference type="AlphaFoldDB" id="A0AAV4TCS1"/>
<evidence type="ECO:0000313" key="1">
    <source>
        <dbReference type="EMBL" id="GIY43021.1"/>
    </source>
</evidence>
<protein>
    <submittedName>
        <fullName evidence="1">Uncharacterized protein</fullName>
    </submittedName>
</protein>
<dbReference type="Proteomes" id="UP001054945">
    <property type="component" value="Unassembled WGS sequence"/>
</dbReference>
<reference evidence="1 2" key="1">
    <citation type="submission" date="2021-06" db="EMBL/GenBank/DDBJ databases">
        <title>Caerostris extrusa draft genome.</title>
        <authorList>
            <person name="Kono N."/>
            <person name="Arakawa K."/>
        </authorList>
    </citation>
    <scope>NUCLEOTIDE SEQUENCE [LARGE SCALE GENOMIC DNA]</scope>
</reference>
<proteinExistence type="predicted"/>
<name>A0AAV4TCS1_CAEEX</name>
<gene>
    <name evidence="1" type="ORF">CEXT_395541</name>
</gene>
<keyword evidence="2" id="KW-1185">Reference proteome</keyword>
<dbReference type="EMBL" id="BPLR01010919">
    <property type="protein sequence ID" value="GIY43021.1"/>
    <property type="molecule type" value="Genomic_DNA"/>
</dbReference>
<evidence type="ECO:0000313" key="2">
    <source>
        <dbReference type="Proteomes" id="UP001054945"/>
    </source>
</evidence>
<comment type="caution">
    <text evidence="1">The sequence shown here is derived from an EMBL/GenBank/DDBJ whole genome shotgun (WGS) entry which is preliminary data.</text>
</comment>
<accession>A0AAV4TCS1</accession>
<sequence>MYTSSKGVVVKSISAKANENFNFFLQLQKASADHKVQSAVGLPGCPFMSRIRLPGVVFPHFIQRGLSNASWQERSKQRWEGHSDH</sequence>